<evidence type="ECO:0000313" key="13">
    <source>
        <dbReference type="Proteomes" id="UP001318040"/>
    </source>
</evidence>
<reference evidence="14 15" key="1">
    <citation type="submission" date="2025-04" db="UniProtKB">
        <authorList>
            <consortium name="RefSeq"/>
        </authorList>
    </citation>
    <scope>IDENTIFICATION</scope>
    <source>
        <tissue evidence="14 15">Sperm</tissue>
    </source>
</reference>
<protein>
    <submittedName>
        <fullName evidence="14 15">Uncharacterized protein LOC116939365 isoform X1</fullName>
    </submittedName>
</protein>
<keyword evidence="8" id="KW-0206">Cytoskeleton</keyword>
<dbReference type="GO" id="GO:0007224">
    <property type="term" value="P:smoothened signaling pathway"/>
    <property type="evidence" value="ECO:0007669"/>
    <property type="project" value="InterPro"/>
</dbReference>
<organism evidence="13 16">
    <name type="scientific">Petromyzon marinus</name>
    <name type="common">Sea lamprey</name>
    <dbReference type="NCBI Taxonomy" id="7757"/>
    <lineage>
        <taxon>Eukaryota</taxon>
        <taxon>Metazoa</taxon>
        <taxon>Chordata</taxon>
        <taxon>Craniata</taxon>
        <taxon>Vertebrata</taxon>
        <taxon>Cyclostomata</taxon>
        <taxon>Hyperoartia</taxon>
        <taxon>Petromyzontiformes</taxon>
        <taxon>Petromyzontidae</taxon>
        <taxon>Petromyzon</taxon>
    </lineage>
</organism>
<dbReference type="InterPro" id="IPR026501">
    <property type="entry name" value="Limbin/EVC"/>
</dbReference>
<accession>A0AAJ7SQ63</accession>
<keyword evidence="4" id="KW-0963">Cytoplasm</keyword>
<evidence type="ECO:0000256" key="4">
    <source>
        <dbReference type="ARBA" id="ARBA00022490"/>
    </source>
</evidence>
<sequence>MNIPQAIPSVLLLLLHSAFCSSRVLPRNVSNTSSAGHTDAEAVTTPQMHTDLWISPRVMLDEVQMLNWTGTQKELLPVSANHEFVISKCGRVVEQKTDVDILEIVITVMYVGGSDLFPDQGRMLQVRDNIQGLKLLQPQQQTSASQDYQEFDIDLSNKNVMKVSYIATLDPALALDGVNISLAASVIRTQSGTEAEIATSTLFIMQVAKFKTTPHHGLHFVGFVVAFVMVGLAVVCISLLRQNKCWGACSKSTQNTQVQQDVQSACSGSVCAGEGQMTSAMASLPVERLESEGLCRERKEAVDMLAHAILETFGKTTQPIRCLDLHDIESPIQAYGFLSQLIEKFDIPRDAVQHALRLLLPLHSMKQLQELLRLVHPNTCSVPISASAVGVHKEGVDVAAFPVAAGLVEHVRASLLASCRQNAKVNSPRRKQRTLKEAQLQPAKLVSPSHSHNKDMALQPSQLKSSEPSLEGETLILDSSGTRERIFVFRSQPEEESKAVIFHKKKKRNFLNYKSSKIMDVTM</sequence>
<feature type="signal peptide" evidence="12">
    <location>
        <begin position="1"/>
        <end position="22"/>
    </location>
</feature>
<evidence type="ECO:0000256" key="8">
    <source>
        <dbReference type="ARBA" id="ARBA00023212"/>
    </source>
</evidence>
<gene>
    <name evidence="14 15 16" type="primary">LOC116939365</name>
</gene>
<dbReference type="InterPro" id="IPR022076">
    <property type="entry name" value="Limbin"/>
</dbReference>
<feature type="compositionally biased region" description="Polar residues" evidence="10">
    <location>
        <begin position="459"/>
        <end position="468"/>
    </location>
</feature>
<keyword evidence="5 11" id="KW-0812">Transmembrane</keyword>
<feature type="region of interest" description="Disordered" evidence="10">
    <location>
        <begin position="422"/>
        <end position="470"/>
    </location>
</feature>
<keyword evidence="3" id="KW-1003">Cell membrane</keyword>
<feature type="transmembrane region" description="Helical" evidence="11">
    <location>
        <begin position="218"/>
        <end position="240"/>
    </location>
</feature>
<evidence type="ECO:0000256" key="1">
    <source>
        <dbReference type="ARBA" id="ARBA00004120"/>
    </source>
</evidence>
<evidence type="ECO:0000256" key="12">
    <source>
        <dbReference type="SAM" id="SignalP"/>
    </source>
</evidence>
<evidence type="ECO:0000256" key="2">
    <source>
        <dbReference type="ARBA" id="ARBA00004162"/>
    </source>
</evidence>
<evidence type="ECO:0000256" key="5">
    <source>
        <dbReference type="ARBA" id="ARBA00022692"/>
    </source>
</evidence>
<dbReference type="GO" id="GO:0060170">
    <property type="term" value="C:ciliary membrane"/>
    <property type="evidence" value="ECO:0007669"/>
    <property type="project" value="TreeGrafter"/>
</dbReference>
<keyword evidence="6 11" id="KW-1133">Transmembrane helix</keyword>
<keyword evidence="12" id="KW-0732">Signal</keyword>
<evidence type="ECO:0000256" key="9">
    <source>
        <dbReference type="ARBA" id="ARBA00023273"/>
    </source>
</evidence>
<evidence type="ECO:0000256" key="11">
    <source>
        <dbReference type="SAM" id="Phobius"/>
    </source>
</evidence>
<evidence type="ECO:0000313" key="15">
    <source>
        <dbReference type="RefSeq" id="XP_032803500.1"/>
    </source>
</evidence>
<name>A0AAJ7SQ63_PETMA</name>
<dbReference type="Proteomes" id="UP001318040">
    <property type="component" value="Chromosome 6"/>
</dbReference>
<evidence type="ECO:0000256" key="6">
    <source>
        <dbReference type="ARBA" id="ARBA00022989"/>
    </source>
</evidence>
<proteinExistence type="predicted"/>
<evidence type="ECO:0000256" key="7">
    <source>
        <dbReference type="ARBA" id="ARBA00023136"/>
    </source>
</evidence>
<evidence type="ECO:0000256" key="10">
    <source>
        <dbReference type="SAM" id="MobiDB-lite"/>
    </source>
</evidence>
<keyword evidence="13" id="KW-1185">Reference proteome</keyword>
<dbReference type="RefSeq" id="XP_032803499.1">
    <property type="nucleotide sequence ID" value="XM_032947608.1"/>
</dbReference>
<dbReference type="PANTHER" id="PTHR16795:SF14">
    <property type="entry name" value="LIMBIN"/>
    <property type="match status" value="1"/>
</dbReference>
<dbReference type="Pfam" id="PF12297">
    <property type="entry name" value="EVC2_like"/>
    <property type="match status" value="1"/>
</dbReference>
<keyword evidence="9" id="KW-0966">Cell projection</keyword>
<comment type="subcellular location">
    <subcellularLocation>
        <location evidence="2">Cell membrane</location>
        <topology evidence="2">Single-pass membrane protein</topology>
    </subcellularLocation>
    <subcellularLocation>
        <location evidence="1">Cytoplasm</location>
        <location evidence="1">Cytoskeleton</location>
        <location evidence="1">Cilium basal body</location>
    </subcellularLocation>
</comment>
<evidence type="ECO:0000313" key="16">
    <source>
        <dbReference type="RefSeq" id="XP_032803502.1"/>
    </source>
</evidence>
<evidence type="ECO:0000313" key="14">
    <source>
        <dbReference type="RefSeq" id="XP_032803499.1"/>
    </source>
</evidence>
<dbReference type="AlphaFoldDB" id="A0AAJ7SQ63"/>
<feature type="chain" id="PRO_5044709255" evidence="12">
    <location>
        <begin position="23"/>
        <end position="523"/>
    </location>
</feature>
<evidence type="ECO:0000256" key="3">
    <source>
        <dbReference type="ARBA" id="ARBA00022475"/>
    </source>
</evidence>
<keyword evidence="7 11" id="KW-0472">Membrane</keyword>
<dbReference type="RefSeq" id="XP_032803500.1">
    <property type="nucleotide sequence ID" value="XM_032947609.1"/>
</dbReference>
<dbReference type="GO" id="GO:0098797">
    <property type="term" value="C:plasma membrane protein complex"/>
    <property type="evidence" value="ECO:0007669"/>
    <property type="project" value="TreeGrafter"/>
</dbReference>
<dbReference type="KEGG" id="pmrn:116939365"/>
<dbReference type="PANTHER" id="PTHR16795">
    <property type="entry name" value="LIMBIN/ELLIS-VAN CREVELD PROTEIN"/>
    <property type="match status" value="1"/>
</dbReference>
<dbReference type="RefSeq" id="XP_032803502.1">
    <property type="nucleotide sequence ID" value="XM_032947611.1"/>
</dbReference>